<sequence length="100" mass="11235">DKTKETPLLLPAAAEPSARLHNSQGIEYSNKGKYLEALIQFTQASVADSTTGEIYFNLGLMQHLKGNHEKAKNFFKQARHFADGNKKILESKLIKKHLEP</sequence>
<feature type="non-terminal residue" evidence="1">
    <location>
        <position position="1"/>
    </location>
</feature>
<protein>
    <submittedName>
        <fullName evidence="1">Uncharacterized protein</fullName>
    </submittedName>
</protein>
<name>A0A382ARC9_9ZZZZ</name>
<dbReference type="SMART" id="SM00028">
    <property type="entry name" value="TPR"/>
    <property type="match status" value="2"/>
</dbReference>
<reference evidence="1" key="1">
    <citation type="submission" date="2018-05" db="EMBL/GenBank/DDBJ databases">
        <authorList>
            <person name="Lanie J.A."/>
            <person name="Ng W.-L."/>
            <person name="Kazmierczak K.M."/>
            <person name="Andrzejewski T.M."/>
            <person name="Davidsen T.M."/>
            <person name="Wayne K.J."/>
            <person name="Tettelin H."/>
            <person name="Glass J.I."/>
            <person name="Rusch D."/>
            <person name="Podicherti R."/>
            <person name="Tsui H.-C.T."/>
            <person name="Winkler M.E."/>
        </authorList>
    </citation>
    <scope>NUCLEOTIDE SEQUENCE</scope>
</reference>
<proteinExistence type="predicted"/>
<dbReference type="Gene3D" id="1.25.40.10">
    <property type="entry name" value="Tetratricopeptide repeat domain"/>
    <property type="match status" value="1"/>
</dbReference>
<gene>
    <name evidence="1" type="ORF">METZ01_LOCUS156788</name>
</gene>
<organism evidence="1">
    <name type="scientific">marine metagenome</name>
    <dbReference type="NCBI Taxonomy" id="408172"/>
    <lineage>
        <taxon>unclassified sequences</taxon>
        <taxon>metagenomes</taxon>
        <taxon>ecological metagenomes</taxon>
    </lineage>
</organism>
<dbReference type="InterPro" id="IPR011990">
    <property type="entry name" value="TPR-like_helical_dom_sf"/>
</dbReference>
<accession>A0A382ARC9</accession>
<evidence type="ECO:0000313" key="1">
    <source>
        <dbReference type="EMBL" id="SVB03934.1"/>
    </source>
</evidence>
<dbReference type="SUPFAM" id="SSF48452">
    <property type="entry name" value="TPR-like"/>
    <property type="match status" value="1"/>
</dbReference>
<dbReference type="InterPro" id="IPR019734">
    <property type="entry name" value="TPR_rpt"/>
</dbReference>
<dbReference type="AlphaFoldDB" id="A0A382ARC9"/>
<dbReference type="EMBL" id="UINC01026455">
    <property type="protein sequence ID" value="SVB03934.1"/>
    <property type="molecule type" value="Genomic_DNA"/>
</dbReference>
<dbReference type="Pfam" id="PF13181">
    <property type="entry name" value="TPR_8"/>
    <property type="match status" value="1"/>
</dbReference>